<proteinExistence type="predicted"/>
<sequence length="139" mass="15474">MVVLRLQKNERDKDGPGFTTISAADDARCRASLIIGRPHQSPFENWKDDSTGSVTLPTPLFLLNVIPYSSSTMHTPHKYTWDELYASAPKVSKRRLHLASMAHHPTTSSASQRDGNSILEFPIHWVKTRTTSPGFASSL</sequence>
<dbReference type="OrthoDB" id="3615335at2759"/>
<evidence type="ECO:0000313" key="1">
    <source>
        <dbReference type="EMBL" id="EPQ63926.1"/>
    </source>
</evidence>
<accession>A0A656KIS9</accession>
<dbReference type="EMBL" id="KE375090">
    <property type="protein sequence ID" value="EPQ63926.1"/>
    <property type="molecule type" value="Genomic_DNA"/>
</dbReference>
<gene>
    <name evidence="1" type="ORF">BGT96224_4459</name>
</gene>
<organism evidence="1 2">
    <name type="scientific">Blumeria graminis f. sp. tritici 96224</name>
    <dbReference type="NCBI Taxonomy" id="1268274"/>
    <lineage>
        <taxon>Eukaryota</taxon>
        <taxon>Fungi</taxon>
        <taxon>Dikarya</taxon>
        <taxon>Ascomycota</taxon>
        <taxon>Pezizomycotina</taxon>
        <taxon>Leotiomycetes</taxon>
        <taxon>Erysiphales</taxon>
        <taxon>Erysiphaceae</taxon>
        <taxon>Blumeria</taxon>
    </lineage>
</organism>
<reference evidence="2" key="1">
    <citation type="journal article" date="2013" name="Nat. Genet.">
        <title>The wheat powdery mildew genome shows the unique evolution of an obligate biotroph.</title>
        <authorList>
            <person name="Wicker T."/>
            <person name="Oberhaensli S."/>
            <person name="Parlange F."/>
            <person name="Buchmann J.P."/>
            <person name="Shatalina M."/>
            <person name="Roffler S."/>
            <person name="Ben-David R."/>
            <person name="Dolezel J."/>
            <person name="Simkova H."/>
            <person name="Schulze-Lefert P."/>
            <person name="Spanu P.D."/>
            <person name="Bruggmann R."/>
            <person name="Amselem J."/>
            <person name="Quesneville H."/>
            <person name="Ver Loren van Themaat E."/>
            <person name="Paape T."/>
            <person name="Shimizu K.K."/>
            <person name="Keller B."/>
        </authorList>
    </citation>
    <scope>NUCLEOTIDE SEQUENCE [LARGE SCALE GENOMIC DNA]</scope>
    <source>
        <strain evidence="2">96224</strain>
    </source>
</reference>
<name>A0A656KIS9_BLUGR</name>
<dbReference type="Proteomes" id="UP000053110">
    <property type="component" value="Unassembled WGS sequence"/>
</dbReference>
<evidence type="ECO:0000313" key="2">
    <source>
        <dbReference type="Proteomes" id="UP000053110"/>
    </source>
</evidence>
<dbReference type="AlphaFoldDB" id="A0A656KIS9"/>
<protein>
    <submittedName>
        <fullName evidence="1">Uncharacterized protein</fullName>
    </submittedName>
</protein>